<name>A0A837ISR0_9LACO</name>
<evidence type="ECO:0000313" key="3">
    <source>
        <dbReference type="Proteomes" id="UP000035618"/>
    </source>
</evidence>
<protein>
    <recommendedName>
        <fullName evidence="1">Primase C-terminal 1 domain-containing protein</fullName>
    </recommendedName>
</protein>
<dbReference type="Proteomes" id="UP000035618">
    <property type="component" value="Unassembled WGS sequence"/>
</dbReference>
<reference evidence="2 3" key="1">
    <citation type="journal article" date="2015" name="BMC Microbiol.">
        <title>Lactobacillus ruminis strains cluster according to their mammalian gut source.</title>
        <authorList>
            <person name="O' Donnell M.M."/>
            <person name="Harris H.M."/>
            <person name="Lynch D.B."/>
            <person name="Ross R.P."/>
            <person name="O'Toole P.W."/>
        </authorList>
    </citation>
    <scope>NUCLEOTIDE SEQUENCE [LARGE SCALE GENOMIC DNA]</scope>
    <source>
        <strain evidence="2 3">ATCC 27780</strain>
    </source>
</reference>
<dbReference type="AlphaFoldDB" id="A0A837ISR0"/>
<evidence type="ECO:0000259" key="1">
    <source>
        <dbReference type="Pfam" id="PF08708"/>
    </source>
</evidence>
<sequence>MLMIYIQHGLNTNQMQATGQGFTAFLYNYHPRRITITANNRDTVKRGLDYAISGTIDGHTRSNASIKARDVLAVDLDYISPELTDVTIYHELEKALSQSNWYLYPTATNGLGRNRYRLIVMLEAPITSPEDYSALVSLITHGLGRAGIITAKDGSNATWGQLFGTPVINQFYPPNLPLIRKHDGLAYPTDKKTMQIVRNILKQEYNENPTPGIVAPVLPKTRGAYKNPRPQSAGLTYTGRLLSEFANGITEGARNNKLFELVVYSLSQGMDVAAIWKLVQGFNSCFVYPSIDGRELTALFRSAMNTRRKDLNND</sequence>
<accession>A0A837ISR0</accession>
<dbReference type="EMBL" id="JHAJ01000084">
    <property type="protein sequence ID" value="KLA45938.1"/>
    <property type="molecule type" value="Genomic_DNA"/>
</dbReference>
<dbReference type="Pfam" id="PF08708">
    <property type="entry name" value="PriCT_1"/>
    <property type="match status" value="1"/>
</dbReference>
<evidence type="ECO:0000313" key="2">
    <source>
        <dbReference type="EMBL" id="KLA45938.1"/>
    </source>
</evidence>
<organism evidence="2 3">
    <name type="scientific">Ligilactobacillus ruminis</name>
    <dbReference type="NCBI Taxonomy" id="1623"/>
    <lineage>
        <taxon>Bacteria</taxon>
        <taxon>Bacillati</taxon>
        <taxon>Bacillota</taxon>
        <taxon>Bacilli</taxon>
        <taxon>Lactobacillales</taxon>
        <taxon>Lactobacillaceae</taxon>
        <taxon>Ligilactobacillus</taxon>
    </lineage>
</organism>
<comment type="caution">
    <text evidence="2">The sequence shown here is derived from an EMBL/GenBank/DDBJ whole genome shotgun (WGS) entry which is preliminary data.</text>
</comment>
<gene>
    <name evidence="2" type="ORF">LRB_1127</name>
</gene>
<proteinExistence type="predicted"/>
<feature type="domain" description="Primase C-terminal 1" evidence="1">
    <location>
        <begin position="244"/>
        <end position="305"/>
    </location>
</feature>
<dbReference type="InterPro" id="IPR014820">
    <property type="entry name" value="PriCT_1"/>
</dbReference>